<dbReference type="EMBL" id="MU004189">
    <property type="protein sequence ID" value="KAF2495461.1"/>
    <property type="molecule type" value="Genomic_DNA"/>
</dbReference>
<keyword evidence="2" id="KW-1185">Reference proteome</keyword>
<accession>A0A6A6QSR9</accession>
<organism evidence="1 2">
    <name type="scientific">Lophium mytilinum</name>
    <dbReference type="NCBI Taxonomy" id="390894"/>
    <lineage>
        <taxon>Eukaryota</taxon>
        <taxon>Fungi</taxon>
        <taxon>Dikarya</taxon>
        <taxon>Ascomycota</taxon>
        <taxon>Pezizomycotina</taxon>
        <taxon>Dothideomycetes</taxon>
        <taxon>Pleosporomycetidae</taxon>
        <taxon>Mytilinidiales</taxon>
        <taxon>Mytilinidiaceae</taxon>
        <taxon>Lophium</taxon>
    </lineage>
</organism>
<proteinExistence type="predicted"/>
<name>A0A6A6QSR9_9PEZI</name>
<gene>
    <name evidence="1" type="ORF">BU16DRAFT_539416</name>
</gene>
<dbReference type="AlphaFoldDB" id="A0A6A6QSR9"/>
<evidence type="ECO:0000313" key="2">
    <source>
        <dbReference type="Proteomes" id="UP000799750"/>
    </source>
</evidence>
<sequence>MEGVVAFYSPTRTRAPERHVRDDAARAATISKLFHVHSVPASPLQLPAAPLVGSGPPAYAVTVTVTVAAAGQLAPAAGGAETADDAGRGEGVRQGVLVDWGWGGGMTAEGDLVQGIDEAGTAGGRGEEGEGVQGVFDEENSSGVERGLGIHDVLKVEGAGVGVVQGVLEEGGGTAAPLLLPPPLWALLDPGAALLEGLGGGELDVPAGGAGAEVAVTKVVGADCAGEAVGVPAAEEAAGVAVATQAHTALAEACTLSAVATPQPLMTQAWAEAWSWALLTHWHLKSSALQPMAEPAERRQGGLRTPQAGILATTEAHCAWPATEDAKAKAKAAMMVKDFMLKI</sequence>
<reference evidence="1" key="1">
    <citation type="journal article" date="2020" name="Stud. Mycol.">
        <title>101 Dothideomycetes genomes: a test case for predicting lifestyles and emergence of pathogens.</title>
        <authorList>
            <person name="Haridas S."/>
            <person name="Albert R."/>
            <person name="Binder M."/>
            <person name="Bloem J."/>
            <person name="Labutti K."/>
            <person name="Salamov A."/>
            <person name="Andreopoulos B."/>
            <person name="Baker S."/>
            <person name="Barry K."/>
            <person name="Bills G."/>
            <person name="Bluhm B."/>
            <person name="Cannon C."/>
            <person name="Castanera R."/>
            <person name="Culley D."/>
            <person name="Daum C."/>
            <person name="Ezra D."/>
            <person name="Gonzalez J."/>
            <person name="Henrissat B."/>
            <person name="Kuo A."/>
            <person name="Liang C."/>
            <person name="Lipzen A."/>
            <person name="Lutzoni F."/>
            <person name="Magnuson J."/>
            <person name="Mondo S."/>
            <person name="Nolan M."/>
            <person name="Ohm R."/>
            <person name="Pangilinan J."/>
            <person name="Park H.-J."/>
            <person name="Ramirez L."/>
            <person name="Alfaro M."/>
            <person name="Sun H."/>
            <person name="Tritt A."/>
            <person name="Yoshinaga Y."/>
            <person name="Zwiers L.-H."/>
            <person name="Turgeon B."/>
            <person name="Goodwin S."/>
            <person name="Spatafora J."/>
            <person name="Crous P."/>
            <person name="Grigoriev I."/>
        </authorList>
    </citation>
    <scope>NUCLEOTIDE SEQUENCE</scope>
    <source>
        <strain evidence="1">CBS 269.34</strain>
    </source>
</reference>
<protein>
    <submittedName>
        <fullName evidence="1">Uncharacterized protein</fullName>
    </submittedName>
</protein>
<dbReference type="Proteomes" id="UP000799750">
    <property type="component" value="Unassembled WGS sequence"/>
</dbReference>
<evidence type="ECO:0000313" key="1">
    <source>
        <dbReference type="EMBL" id="KAF2495461.1"/>
    </source>
</evidence>